<dbReference type="Proteomes" id="UP001165083">
    <property type="component" value="Unassembled WGS sequence"/>
</dbReference>
<keyword evidence="2" id="KW-1185">Reference proteome</keyword>
<comment type="caution">
    <text evidence="1">The sequence shown here is derived from an EMBL/GenBank/DDBJ whole genome shotgun (WGS) entry which is preliminary data.</text>
</comment>
<dbReference type="AlphaFoldDB" id="A0A9W6UDG4"/>
<organism evidence="1 2">
    <name type="scientific">Phytophthora lilii</name>
    <dbReference type="NCBI Taxonomy" id="2077276"/>
    <lineage>
        <taxon>Eukaryota</taxon>
        <taxon>Sar</taxon>
        <taxon>Stramenopiles</taxon>
        <taxon>Oomycota</taxon>
        <taxon>Peronosporomycetes</taxon>
        <taxon>Peronosporales</taxon>
        <taxon>Peronosporaceae</taxon>
        <taxon>Phytophthora</taxon>
    </lineage>
</organism>
<evidence type="ECO:0000313" key="1">
    <source>
        <dbReference type="EMBL" id="GMF30141.1"/>
    </source>
</evidence>
<sequence>MKLAEEKAQALRKKLVVHSAKSTNVDRADLRTKYEADHLALVEADPLLELINSPDADMVTTGERSRLKNGLEVVNNEVSMYWSAFLIKYLVSIEQIVFEAGL</sequence>
<reference evidence="1" key="1">
    <citation type="submission" date="2023-04" db="EMBL/GenBank/DDBJ databases">
        <title>Phytophthora lilii NBRC 32176.</title>
        <authorList>
            <person name="Ichikawa N."/>
            <person name="Sato H."/>
            <person name="Tonouchi N."/>
        </authorList>
    </citation>
    <scope>NUCLEOTIDE SEQUENCE</scope>
    <source>
        <strain evidence="1">NBRC 32176</strain>
    </source>
</reference>
<protein>
    <submittedName>
        <fullName evidence="1">Unnamed protein product</fullName>
    </submittedName>
</protein>
<proteinExistence type="predicted"/>
<gene>
    <name evidence="1" type="ORF">Plil01_001285100</name>
</gene>
<accession>A0A9W6UDG4</accession>
<dbReference type="EMBL" id="BSXW01000819">
    <property type="protein sequence ID" value="GMF30141.1"/>
    <property type="molecule type" value="Genomic_DNA"/>
</dbReference>
<evidence type="ECO:0000313" key="2">
    <source>
        <dbReference type="Proteomes" id="UP001165083"/>
    </source>
</evidence>
<name>A0A9W6UDG4_9STRA</name>